<reference evidence="11 12" key="1">
    <citation type="submission" date="2014-12" db="EMBL/GenBank/DDBJ databases">
        <title>Genome sequence of Methanobrevibacter arboriphilicus DH1, DSM1125.</title>
        <authorList>
            <person name="Poehlein A."/>
            <person name="Thauer R.K."/>
            <person name="Seedorf H."/>
            <person name="Daniel R."/>
        </authorList>
    </citation>
    <scope>NUCLEOTIDE SEQUENCE [LARGE SCALE GENOMIC DNA]</scope>
    <source>
        <strain evidence="11 12">DH1</strain>
    </source>
</reference>
<evidence type="ECO:0000256" key="2">
    <source>
        <dbReference type="ARBA" id="ARBA00011738"/>
    </source>
</evidence>
<dbReference type="NCBIfam" id="TIGR02651">
    <property type="entry name" value="RNase_Z"/>
    <property type="match status" value="1"/>
</dbReference>
<dbReference type="Gene3D" id="3.60.15.10">
    <property type="entry name" value="Ribonuclease Z/Hydroxyacylglutathione hydrolase-like"/>
    <property type="match status" value="1"/>
</dbReference>
<dbReference type="AlphaFoldDB" id="A0A1V6N1P5"/>
<sequence>MEITFLGTSSAVPSKYRNHPSIALKAFGEIMLFDCGEGTQRQLANVKISPMKIDKIFITHLHGDHILGLPGLIQSMGFRGRDSQNPLHIYGPVGLEKVKESIFNMGHFTIDFPVIIHEINNSGEEISIIFENDDYIVECIKTHHNVINLSYSIYEKKKPRFLREKAIELGIKPGPDFGKLHNGHSIEIDGKMIKSEEVLGPPRSGSKIVYSGDTIPCEEMIRLAKNATVLIHEATYKNLDFDKALNNFHSTASQSAGIAKEANVDLLILTHISTRYTNIDDLKEEALNIFENTKVAYDFRTLEI</sequence>
<evidence type="ECO:0000313" key="12">
    <source>
        <dbReference type="Proteomes" id="UP000191661"/>
    </source>
</evidence>
<feature type="binding site" evidence="9">
    <location>
        <position position="213"/>
    </location>
    <ligand>
        <name>Zn(2+)</name>
        <dbReference type="ChEBI" id="CHEBI:29105"/>
        <label>2</label>
        <note>catalytic</note>
    </ligand>
</feature>
<dbReference type="GO" id="GO:0008270">
    <property type="term" value="F:zinc ion binding"/>
    <property type="evidence" value="ECO:0007669"/>
    <property type="project" value="UniProtKB-UniRule"/>
</dbReference>
<keyword evidence="12" id="KW-1185">Reference proteome</keyword>
<keyword evidence="4 9" id="KW-0540">Nuclease</keyword>
<dbReference type="Pfam" id="PF23023">
    <property type="entry name" value="Anti-Pycsar_Apyc1"/>
    <property type="match status" value="1"/>
</dbReference>
<keyword evidence="6 9" id="KW-0255">Endonuclease</keyword>
<evidence type="ECO:0000313" key="11">
    <source>
        <dbReference type="EMBL" id="OQD58618.1"/>
    </source>
</evidence>
<feature type="binding site" evidence="9">
    <location>
        <position position="271"/>
    </location>
    <ligand>
        <name>Zn(2+)</name>
        <dbReference type="ChEBI" id="CHEBI:29105"/>
        <label>2</label>
        <note>catalytic</note>
    </ligand>
</feature>
<dbReference type="Pfam" id="PF12706">
    <property type="entry name" value="Lactamase_B_2"/>
    <property type="match status" value="1"/>
</dbReference>
<dbReference type="InterPro" id="IPR036866">
    <property type="entry name" value="RibonucZ/Hydroxyglut_hydro"/>
</dbReference>
<dbReference type="InterPro" id="IPR013471">
    <property type="entry name" value="RNase_Z/BN"/>
</dbReference>
<evidence type="ECO:0000256" key="1">
    <source>
        <dbReference type="ARBA" id="ARBA00000402"/>
    </source>
</evidence>
<keyword evidence="5 9" id="KW-0479">Metal-binding</keyword>
<dbReference type="CDD" id="cd07717">
    <property type="entry name" value="RNaseZ_ZiPD-like_MBL-fold"/>
    <property type="match status" value="1"/>
</dbReference>
<feature type="binding site" evidence="9">
    <location>
        <position position="213"/>
    </location>
    <ligand>
        <name>Zn(2+)</name>
        <dbReference type="ChEBI" id="CHEBI:29105"/>
        <label>1</label>
        <note>catalytic</note>
    </ligand>
</feature>
<dbReference type="PANTHER" id="PTHR46018">
    <property type="entry name" value="ZINC PHOSPHODIESTERASE ELAC PROTEIN 1"/>
    <property type="match status" value="1"/>
</dbReference>
<feature type="binding site" evidence="9">
    <location>
        <position position="144"/>
    </location>
    <ligand>
        <name>Zn(2+)</name>
        <dbReference type="ChEBI" id="CHEBI:29105"/>
        <label>1</label>
        <note>catalytic</note>
    </ligand>
</feature>
<dbReference type="RefSeq" id="WP_080460470.1">
    <property type="nucleotide sequence ID" value="NZ_BBET01000093.1"/>
</dbReference>
<evidence type="ECO:0000256" key="5">
    <source>
        <dbReference type="ARBA" id="ARBA00022723"/>
    </source>
</evidence>
<evidence type="ECO:0000256" key="8">
    <source>
        <dbReference type="ARBA" id="ARBA00022833"/>
    </source>
</evidence>
<keyword evidence="3 9" id="KW-0819">tRNA processing</keyword>
<feature type="domain" description="Metallo-beta-lactamase" evidence="10">
    <location>
        <begin position="204"/>
        <end position="272"/>
    </location>
</feature>
<dbReference type="InterPro" id="IPR001279">
    <property type="entry name" value="Metallo-B-lactamas"/>
</dbReference>
<dbReference type="SUPFAM" id="SSF56281">
    <property type="entry name" value="Metallo-hydrolase/oxidoreductase"/>
    <property type="match status" value="1"/>
</dbReference>
<comment type="catalytic activity">
    <reaction evidence="1 9">
        <text>Endonucleolytic cleavage of RNA, removing extra 3' nucleotides from tRNA precursor, generating 3' termini of tRNAs. A 3'-hydroxy group is left at the tRNA terminus and a 5'-phosphoryl group is left at the trailer molecule.</text>
        <dbReference type="EC" id="3.1.26.11"/>
    </reaction>
</comment>
<protein>
    <recommendedName>
        <fullName evidence="9">Ribonuclease Z</fullName>
        <shortName evidence="9">RNase Z</shortName>
        <ecNumber evidence="9">3.1.26.11</ecNumber>
    </recommendedName>
    <alternativeName>
        <fullName evidence="9">tRNA 3 endonuclease</fullName>
    </alternativeName>
    <alternativeName>
        <fullName evidence="9">tRNase Z</fullName>
    </alternativeName>
</protein>
<dbReference type="FunFam" id="3.60.15.10:FF:000002">
    <property type="entry name" value="Ribonuclease Z"/>
    <property type="match status" value="1"/>
</dbReference>
<evidence type="ECO:0000256" key="3">
    <source>
        <dbReference type="ARBA" id="ARBA00022694"/>
    </source>
</evidence>
<evidence type="ECO:0000256" key="6">
    <source>
        <dbReference type="ARBA" id="ARBA00022759"/>
    </source>
</evidence>
<feature type="binding site" evidence="9">
    <location>
        <position position="62"/>
    </location>
    <ligand>
        <name>Zn(2+)</name>
        <dbReference type="ChEBI" id="CHEBI:29105"/>
        <label>1</label>
        <note>catalytic</note>
    </ligand>
</feature>
<dbReference type="GO" id="GO:0042802">
    <property type="term" value="F:identical protein binding"/>
    <property type="evidence" value="ECO:0007669"/>
    <property type="project" value="UniProtKB-ARBA"/>
</dbReference>
<dbReference type="NCBIfam" id="NF000801">
    <property type="entry name" value="PRK00055.1-3"/>
    <property type="match status" value="1"/>
</dbReference>
<dbReference type="Proteomes" id="UP000191661">
    <property type="component" value="Unassembled WGS sequence"/>
</dbReference>
<dbReference type="GO" id="GO:0042781">
    <property type="term" value="F:3'-tRNA processing endoribonuclease activity"/>
    <property type="evidence" value="ECO:0007669"/>
    <property type="project" value="UniProtKB-UniRule"/>
</dbReference>
<accession>A0A1V6N1P5</accession>
<name>A0A1V6N1P5_METAZ</name>
<feature type="binding site" evidence="9">
    <location>
        <position position="64"/>
    </location>
    <ligand>
        <name>Zn(2+)</name>
        <dbReference type="ChEBI" id="CHEBI:29105"/>
        <label>2</label>
        <note>catalytic</note>
    </ligand>
</feature>
<dbReference type="EMBL" id="JXMW01000011">
    <property type="protein sequence ID" value="OQD58618.1"/>
    <property type="molecule type" value="Genomic_DNA"/>
</dbReference>
<evidence type="ECO:0000256" key="9">
    <source>
        <dbReference type="HAMAP-Rule" id="MF_01818"/>
    </source>
</evidence>
<evidence type="ECO:0000259" key="10">
    <source>
        <dbReference type="Pfam" id="PF12706"/>
    </source>
</evidence>
<keyword evidence="8 9" id="KW-0862">Zinc</keyword>
<dbReference type="EC" id="3.1.26.11" evidence="9"/>
<feature type="active site" description="Proton acceptor" evidence="9">
    <location>
        <position position="64"/>
    </location>
</feature>
<comment type="similarity">
    <text evidence="9">Belongs to the RNase Z family.</text>
</comment>
<comment type="subunit">
    <text evidence="2 9">Homodimer.</text>
</comment>
<comment type="function">
    <text evidence="9">Zinc phosphodiesterase, which displays some tRNA 3'-processing endonuclease activity. Probably involved in tRNA maturation, by removing a 3'-trailer from precursor tRNA.</text>
</comment>
<organism evidence="11 12">
    <name type="scientific">Methanobrevibacter arboriphilus JCM 13429 = DSM 1125</name>
    <dbReference type="NCBI Taxonomy" id="1300164"/>
    <lineage>
        <taxon>Archaea</taxon>
        <taxon>Methanobacteriati</taxon>
        <taxon>Methanobacteriota</taxon>
        <taxon>Methanomada group</taxon>
        <taxon>Methanobacteria</taxon>
        <taxon>Methanobacteriales</taxon>
        <taxon>Methanobacteriaceae</taxon>
        <taxon>Methanobrevibacter</taxon>
    </lineage>
</organism>
<evidence type="ECO:0000256" key="7">
    <source>
        <dbReference type="ARBA" id="ARBA00022801"/>
    </source>
</evidence>
<dbReference type="OrthoDB" id="85118at2157"/>
<feature type="binding site" evidence="9">
    <location>
        <position position="65"/>
    </location>
    <ligand>
        <name>Zn(2+)</name>
        <dbReference type="ChEBI" id="CHEBI:29105"/>
        <label>2</label>
        <note>catalytic</note>
    </ligand>
</feature>
<feature type="binding site" evidence="9">
    <location>
        <position position="60"/>
    </location>
    <ligand>
        <name>Zn(2+)</name>
        <dbReference type="ChEBI" id="CHEBI:29105"/>
        <label>1</label>
        <note>catalytic</note>
    </ligand>
</feature>
<gene>
    <name evidence="9 11" type="primary">rnz</name>
    <name evidence="11" type="ORF">MBBAR_11c00110</name>
</gene>
<evidence type="ECO:0000256" key="4">
    <source>
        <dbReference type="ARBA" id="ARBA00022722"/>
    </source>
</evidence>
<proteinExistence type="inferred from homology"/>
<dbReference type="PANTHER" id="PTHR46018:SF2">
    <property type="entry name" value="ZINC PHOSPHODIESTERASE ELAC PROTEIN 1"/>
    <property type="match status" value="1"/>
</dbReference>
<comment type="cofactor">
    <cofactor evidence="9">
        <name>Zn(2+)</name>
        <dbReference type="ChEBI" id="CHEBI:29105"/>
    </cofactor>
    <text evidence="9">Binds 2 Zn(2+) ions.</text>
</comment>
<keyword evidence="7 9" id="KW-0378">Hydrolase</keyword>
<dbReference type="HAMAP" id="MF_01818">
    <property type="entry name" value="RNase_Z_BN"/>
    <property type="match status" value="1"/>
</dbReference>
<comment type="caution">
    <text evidence="11">The sequence shown here is derived from an EMBL/GenBank/DDBJ whole genome shotgun (WGS) entry which is preliminary data.</text>
</comment>